<dbReference type="Proteomes" id="UP000041254">
    <property type="component" value="Unassembled WGS sequence"/>
</dbReference>
<gene>
    <name evidence="1" type="ORF">Vbra_10816</name>
</gene>
<accession>A0A0G4E8B9</accession>
<reference evidence="1 2" key="1">
    <citation type="submission" date="2014-11" db="EMBL/GenBank/DDBJ databases">
        <authorList>
            <person name="Zhu J."/>
            <person name="Qi W."/>
            <person name="Song R."/>
        </authorList>
    </citation>
    <scope>NUCLEOTIDE SEQUENCE [LARGE SCALE GENOMIC DNA]</scope>
</reference>
<proteinExistence type="predicted"/>
<evidence type="ECO:0000313" key="1">
    <source>
        <dbReference type="EMBL" id="CEL91661.1"/>
    </source>
</evidence>
<protein>
    <submittedName>
        <fullName evidence="1">Uncharacterized protein</fullName>
    </submittedName>
</protein>
<dbReference type="AlphaFoldDB" id="A0A0G4E8B9"/>
<dbReference type="EMBL" id="CDMY01000013">
    <property type="protein sequence ID" value="CEL91661.1"/>
    <property type="molecule type" value="Genomic_DNA"/>
</dbReference>
<name>A0A0G4E8B9_VITBC</name>
<dbReference type="VEuPathDB" id="CryptoDB:Vbra_10816"/>
<dbReference type="InParanoid" id="A0A0G4E8B9"/>
<keyword evidence="2" id="KW-1185">Reference proteome</keyword>
<evidence type="ECO:0000313" key="2">
    <source>
        <dbReference type="Proteomes" id="UP000041254"/>
    </source>
</evidence>
<organism evidence="1 2">
    <name type="scientific">Vitrella brassicaformis (strain CCMP3155)</name>
    <dbReference type="NCBI Taxonomy" id="1169540"/>
    <lineage>
        <taxon>Eukaryota</taxon>
        <taxon>Sar</taxon>
        <taxon>Alveolata</taxon>
        <taxon>Colpodellida</taxon>
        <taxon>Vitrellaceae</taxon>
        <taxon>Vitrella</taxon>
    </lineage>
</organism>
<sequence length="96" mass="10833">MPVPSTVKALASLCRAWKELQAAEEQLPGVVKYDHRDRLQALSAKPVDEQLCYLEQLKADAIKATTAIYDMEQQMAKKNGEINMFIKDSSTHSHRC</sequence>